<accession>A0A2D4PM57</accession>
<organism evidence="1">
    <name type="scientific">Micrurus surinamensis</name>
    <name type="common">Surinam coral snake</name>
    <dbReference type="NCBI Taxonomy" id="129470"/>
    <lineage>
        <taxon>Eukaryota</taxon>
        <taxon>Metazoa</taxon>
        <taxon>Chordata</taxon>
        <taxon>Craniata</taxon>
        <taxon>Vertebrata</taxon>
        <taxon>Euteleostomi</taxon>
        <taxon>Lepidosauria</taxon>
        <taxon>Squamata</taxon>
        <taxon>Bifurcata</taxon>
        <taxon>Unidentata</taxon>
        <taxon>Episquamata</taxon>
        <taxon>Toxicofera</taxon>
        <taxon>Serpentes</taxon>
        <taxon>Colubroidea</taxon>
        <taxon>Elapidae</taxon>
        <taxon>Elapinae</taxon>
        <taxon>Micrurus</taxon>
    </lineage>
</organism>
<sequence length="111" mass="12631">MYWHRFLSASTLSVRISMTRCTSSLRNEQGQAQVALGYLPAGYELLVATHWLWWLEGETMGLASELLGKERSPCSAFTWQSSGNWECGRCGGRVWHNLLRGMEDAIFLNEM</sequence>
<protein>
    <submittedName>
        <fullName evidence="1">Uncharacterized protein</fullName>
    </submittedName>
</protein>
<reference evidence="1" key="2">
    <citation type="submission" date="2017-11" db="EMBL/GenBank/DDBJ databases">
        <title>Coralsnake Venomics: Analyses of Venom Gland Transcriptomes and Proteomes of Six Brazilian Taxa.</title>
        <authorList>
            <person name="Aird S.D."/>
            <person name="Jorge da Silva N."/>
            <person name="Qiu L."/>
            <person name="Villar-Briones A."/>
            <person name="Aparecida-Saddi V."/>
            <person name="Campos-Telles M.P."/>
            <person name="Grau M."/>
            <person name="Mikheyev A.S."/>
        </authorList>
    </citation>
    <scope>NUCLEOTIDE SEQUENCE</scope>
    <source>
        <tissue evidence="1">Venom_gland</tissue>
    </source>
</reference>
<evidence type="ECO:0000313" key="1">
    <source>
        <dbReference type="EMBL" id="LAB58568.1"/>
    </source>
</evidence>
<reference evidence="1" key="1">
    <citation type="submission" date="2017-07" db="EMBL/GenBank/DDBJ databases">
        <authorList>
            <person name="Mikheyev A."/>
            <person name="Grau M."/>
        </authorList>
    </citation>
    <scope>NUCLEOTIDE SEQUENCE</scope>
    <source>
        <tissue evidence="1">Venom_gland</tissue>
    </source>
</reference>
<proteinExistence type="predicted"/>
<name>A0A2D4PM57_MICSU</name>
<dbReference type="EMBL" id="IACN01072270">
    <property type="protein sequence ID" value="LAB58571.1"/>
    <property type="molecule type" value="Transcribed_RNA"/>
</dbReference>
<dbReference type="EMBL" id="IACN01072268">
    <property type="protein sequence ID" value="LAB58568.1"/>
    <property type="molecule type" value="Transcribed_RNA"/>
</dbReference>
<dbReference type="AlphaFoldDB" id="A0A2D4PM57"/>